<protein>
    <submittedName>
        <fullName evidence="1">Predicted transcriptional regulator, ArsR family</fullName>
    </submittedName>
</protein>
<dbReference type="Proteomes" id="UP000198677">
    <property type="component" value="Unassembled WGS sequence"/>
</dbReference>
<sequence>MIGFTMSIMDPTPHSDISAVSSLDEPARRRLYDFVRRHREPVSRDQAAEALGLARQTAAFHLDKLVDADLLTVEFARRSGRSGPGAGRPAKLYRRSDREVAVQLPERSYELAGQLLAQAVDDAERTGESPRAALGRRATDLGLALGAGAGATDAEVLAVLERCGYEPRTEGTDIALVNCPFHALAQRHTEMVCGMNLALIGGLLTRAECSGRRARLAPTAGHCCVRIEPAADRESR</sequence>
<dbReference type="EMBL" id="FOAW01000012">
    <property type="protein sequence ID" value="SEL66673.1"/>
    <property type="molecule type" value="Genomic_DNA"/>
</dbReference>
<gene>
    <name evidence="1" type="ORF">SAMN05444583_112123</name>
</gene>
<dbReference type="AlphaFoldDB" id="A0A1H7S2E2"/>
<dbReference type="CDD" id="cd00090">
    <property type="entry name" value="HTH_ARSR"/>
    <property type="match status" value="1"/>
</dbReference>
<name>A0A1H7S2E2_9NOCA</name>
<organism evidence="1 2">
    <name type="scientific">Rhodococcus maanshanensis</name>
    <dbReference type="NCBI Taxonomy" id="183556"/>
    <lineage>
        <taxon>Bacteria</taxon>
        <taxon>Bacillati</taxon>
        <taxon>Actinomycetota</taxon>
        <taxon>Actinomycetes</taxon>
        <taxon>Mycobacteriales</taxon>
        <taxon>Nocardiaceae</taxon>
        <taxon>Rhodococcus</taxon>
    </lineage>
</organism>
<keyword evidence="2" id="KW-1185">Reference proteome</keyword>
<dbReference type="InterPro" id="IPR036388">
    <property type="entry name" value="WH-like_DNA-bd_sf"/>
</dbReference>
<dbReference type="InterPro" id="IPR036390">
    <property type="entry name" value="WH_DNA-bd_sf"/>
</dbReference>
<proteinExistence type="predicted"/>
<dbReference type="SUPFAM" id="SSF46785">
    <property type="entry name" value="Winged helix' DNA-binding domain"/>
    <property type="match status" value="1"/>
</dbReference>
<reference evidence="2" key="1">
    <citation type="submission" date="2016-10" db="EMBL/GenBank/DDBJ databases">
        <authorList>
            <person name="Varghese N."/>
            <person name="Submissions S."/>
        </authorList>
    </citation>
    <scope>NUCLEOTIDE SEQUENCE [LARGE SCALE GENOMIC DNA]</scope>
    <source>
        <strain evidence="2">DSM 44675</strain>
    </source>
</reference>
<dbReference type="InterPro" id="IPR011991">
    <property type="entry name" value="ArsR-like_HTH"/>
</dbReference>
<evidence type="ECO:0000313" key="2">
    <source>
        <dbReference type="Proteomes" id="UP000198677"/>
    </source>
</evidence>
<dbReference type="Gene3D" id="1.10.10.10">
    <property type="entry name" value="Winged helix-like DNA-binding domain superfamily/Winged helix DNA-binding domain"/>
    <property type="match status" value="1"/>
</dbReference>
<dbReference type="Pfam" id="PF12840">
    <property type="entry name" value="HTH_20"/>
    <property type="match status" value="1"/>
</dbReference>
<accession>A0A1H7S2E2</accession>
<evidence type="ECO:0000313" key="1">
    <source>
        <dbReference type="EMBL" id="SEL66673.1"/>
    </source>
</evidence>